<evidence type="ECO:0000259" key="2">
    <source>
        <dbReference type="PROSITE" id="PS50093"/>
    </source>
</evidence>
<dbReference type="Gene3D" id="2.60.40.10">
    <property type="entry name" value="Immunoglobulins"/>
    <property type="match status" value="1"/>
</dbReference>
<dbReference type="CDD" id="cd00146">
    <property type="entry name" value="PKD"/>
    <property type="match status" value="1"/>
</dbReference>
<proteinExistence type="predicted"/>
<keyword evidence="1" id="KW-0732">Signal</keyword>
<dbReference type="InterPro" id="IPR022409">
    <property type="entry name" value="PKD/Chitinase_dom"/>
</dbReference>
<dbReference type="EMBL" id="JAGETZ010000022">
    <property type="protein sequence ID" value="MBO2012872.1"/>
    <property type="molecule type" value="Genomic_DNA"/>
</dbReference>
<feature type="chain" id="PRO_5046188683" evidence="1">
    <location>
        <begin position="23"/>
        <end position="1335"/>
    </location>
</feature>
<protein>
    <submittedName>
        <fullName evidence="3">Gliding motility-associated C-terminal domain-containing protein</fullName>
    </submittedName>
</protein>
<evidence type="ECO:0000256" key="1">
    <source>
        <dbReference type="SAM" id="SignalP"/>
    </source>
</evidence>
<dbReference type="Pfam" id="PF18911">
    <property type="entry name" value="PKD_4"/>
    <property type="match status" value="1"/>
</dbReference>
<dbReference type="SUPFAM" id="SSF49299">
    <property type="entry name" value="PKD domain"/>
    <property type="match status" value="1"/>
</dbReference>
<keyword evidence="4" id="KW-1185">Reference proteome</keyword>
<dbReference type="InterPro" id="IPR013783">
    <property type="entry name" value="Ig-like_fold"/>
</dbReference>
<accession>A0ABS3QNU3</accession>
<organism evidence="3 4">
    <name type="scientific">Hymenobacter negativus</name>
    <dbReference type="NCBI Taxonomy" id="2795026"/>
    <lineage>
        <taxon>Bacteria</taxon>
        <taxon>Pseudomonadati</taxon>
        <taxon>Bacteroidota</taxon>
        <taxon>Cytophagia</taxon>
        <taxon>Cytophagales</taxon>
        <taxon>Hymenobacteraceae</taxon>
        <taxon>Hymenobacter</taxon>
    </lineage>
</organism>
<dbReference type="InterPro" id="IPR052918">
    <property type="entry name" value="Motility_Chemotaxis_Reg"/>
</dbReference>
<name>A0ABS3QNU3_9BACT</name>
<dbReference type="Pfam" id="PF25778">
    <property type="entry name" value="DUF7948"/>
    <property type="match status" value="1"/>
</dbReference>
<dbReference type="InterPro" id="IPR035986">
    <property type="entry name" value="PKD_dom_sf"/>
</dbReference>
<dbReference type="InterPro" id="IPR000601">
    <property type="entry name" value="PKD_dom"/>
</dbReference>
<dbReference type="InterPro" id="IPR057708">
    <property type="entry name" value="DUF7948"/>
</dbReference>
<comment type="caution">
    <text evidence="3">The sequence shown here is derived from an EMBL/GenBank/DDBJ whole genome shotgun (WGS) entry which is preliminary data.</text>
</comment>
<dbReference type="Pfam" id="PF13585">
    <property type="entry name" value="CHU_C"/>
    <property type="match status" value="1"/>
</dbReference>
<reference evidence="3 4" key="1">
    <citation type="submission" date="2021-03" db="EMBL/GenBank/DDBJ databases">
        <authorList>
            <person name="Kim M.K."/>
        </authorList>
    </citation>
    <scope>NUCLEOTIDE SEQUENCE [LARGE SCALE GENOMIC DNA]</scope>
    <source>
        <strain evidence="3 4">BT442</strain>
    </source>
</reference>
<feature type="domain" description="PKD" evidence="2">
    <location>
        <begin position="1198"/>
        <end position="1242"/>
    </location>
</feature>
<sequence>MNLPLLATSALLFATLAAPAFAQPTSHSSAADASLEFVENKGQWDARARYAAALPSGRLFAETDGLTFALVDAPALAHHGHEAGREHPAATPADSVLHGHAVTLRFVGAAPTARLLPAVATAEHRNYFLGADPKHWASDVRSYRELRYAGLWPGVNVRVYESTDQHLEYDFELAAGVNPAAIALRHDGAEAVSLDAAGNLLVKTSVGRITERAPQAWQTDAAGRRQPVACRYQLAADGTVHFALGTYDQQRALTIDPVVVFSTYTGSFADNWGFTSTYDAQGNLYSGSIVFGTGYPASSGAFRTTFAGMTDIAIIKYNTALSGPGARVWATYLGGASTDFPTSLVVNNQGELVLLGVTSSLDYPTTAGVVQRTFAGGTYADPYGYGAAESLPNGSDLVLTRFNPSGSALVGSTYLGGSANDGLLPVNLASTAQLAHNYGDAFRGDVLVDAADNVYVASHTASANFPLGGQGLGGAYRGGDTDGLVLKLNPGLTAVTWGSFLGGAASDAAYSIQIEPSSGDVYVAGGTLSTNFPATSGAYRTTKAGDVDGFVARIAANGLTLSRATYLGTNGYDQAYFLQLGSDGGVYVLGQTVGAWPTTPGLYTSANGRQFIHKLRADLGATLLATVFGSGRTTIDLDPTAFLVDRCDRVYVCGWGGSSNQSRTYLSLNGTTTGLPTTPGARQTTTDGNDFYLAQFSAGLTTLEYATFFGQSSGIGDHVDGGTARFDPRGVVYQAVCACGGSTGFPILGGVNTYSTTNNSNNCNNAAFVLNFQPNIASAGSDQSVCATAGPVALVGTPAGGVWSGTGVTGSVATGFVFTPSLALLGTQILTYTVASTGLCSTVDTRRMVVGTPPTVTFAPVGTGVFCRLALGPALPAVALVASPAGGTFSGPGVVNNTFDPMLAGAGTHTLTYTSFNGCTVAVSQQVRVVFVSVGPSTTLCMPAAPVALTGSPAGGTWAGPGVTGSVATGFVFTPTVGMPRVNALVYSVRTEAPNSSSQTCLSAATMSFTVVQDPGIRLTPLGPLCVNNTTRQPLTATPTGGVWSGPGVSFSGSGYSFLPVNGVGTYALTYRINDFTCSYAASMNVVVSNNTTAFASADTVLCPGTTQAFRLRGTPAGGTWTGPGVTGSPTTGYQFAPAGLTGSASLTYSVENGGCVATAVRRVSIAPVPDGVPSWTPLVCPETRLAPLTVRFQVPLNSAAPYTALVWDFGDGTTSTETSPVHTYTTVGSFRPSLRQRYSVGRCEIQSTLPAVVTKERKVPNIITPNGDDQNETFQLGPDCQARFQVFSRWGQQVFESAAYHDEWNAAGLPDGVYYYLLTYADGHRVKGWVEVLR</sequence>
<dbReference type="PANTHER" id="PTHR35580:SF1">
    <property type="entry name" value="PHYTASE-LIKE DOMAIN-CONTAINING PROTEIN"/>
    <property type="match status" value="1"/>
</dbReference>
<dbReference type="Proteomes" id="UP000664369">
    <property type="component" value="Unassembled WGS sequence"/>
</dbReference>
<dbReference type="PROSITE" id="PS50093">
    <property type="entry name" value="PKD"/>
    <property type="match status" value="1"/>
</dbReference>
<gene>
    <name evidence="3" type="ORF">J4E00_27670</name>
</gene>
<dbReference type="RefSeq" id="WP_208178611.1">
    <property type="nucleotide sequence ID" value="NZ_JAGETZ010000022.1"/>
</dbReference>
<dbReference type="SMART" id="SM00089">
    <property type="entry name" value="PKD"/>
    <property type="match status" value="1"/>
</dbReference>
<dbReference type="PANTHER" id="PTHR35580">
    <property type="entry name" value="CELL SURFACE GLYCOPROTEIN (S-LAYER PROTEIN)-LIKE PROTEIN"/>
    <property type="match status" value="1"/>
</dbReference>
<feature type="signal peptide" evidence="1">
    <location>
        <begin position="1"/>
        <end position="22"/>
    </location>
</feature>
<evidence type="ECO:0000313" key="3">
    <source>
        <dbReference type="EMBL" id="MBO2012872.1"/>
    </source>
</evidence>
<evidence type="ECO:0000313" key="4">
    <source>
        <dbReference type="Proteomes" id="UP000664369"/>
    </source>
</evidence>